<evidence type="ECO:0000313" key="2">
    <source>
        <dbReference type="EMBL" id="AAP58602.1"/>
    </source>
</evidence>
<dbReference type="CAZy" id="GT4">
    <property type="family name" value="Glycosyltransferase Family 4"/>
</dbReference>
<name>Q7X2W2_9BACT</name>
<dbReference type="PANTHER" id="PTHR46401">
    <property type="entry name" value="GLYCOSYLTRANSFERASE WBBK-RELATED"/>
    <property type="match status" value="1"/>
</dbReference>
<dbReference type="GO" id="GO:0016757">
    <property type="term" value="F:glycosyltransferase activity"/>
    <property type="evidence" value="ECO:0007669"/>
    <property type="project" value="TreeGrafter"/>
</dbReference>
<dbReference type="Pfam" id="PF13692">
    <property type="entry name" value="Glyco_trans_1_4"/>
    <property type="match status" value="1"/>
</dbReference>
<protein>
    <submittedName>
        <fullName evidence="2">Putative hexosyltransferase</fullName>
    </submittedName>
</protein>
<keyword evidence="1 2" id="KW-0808">Transferase</keyword>
<dbReference type="CDD" id="cd03801">
    <property type="entry name" value="GT4_PimA-like"/>
    <property type="match status" value="1"/>
</dbReference>
<dbReference type="AlphaFoldDB" id="Q7X2W2"/>
<dbReference type="GO" id="GO:0009103">
    <property type="term" value="P:lipopolysaccharide biosynthetic process"/>
    <property type="evidence" value="ECO:0007669"/>
    <property type="project" value="TreeGrafter"/>
</dbReference>
<dbReference type="SUPFAM" id="SSF53756">
    <property type="entry name" value="UDP-Glycosyltransferase/glycogen phosphorylase"/>
    <property type="match status" value="1"/>
</dbReference>
<sequence length="432" mass="48094">MVVQRYGLDINGGAELHARYIAELLRTHAEVRVLTTCARDYVTWRNELPAGEEVVNGIPVERFEVSRERSVEEFGRLSTHVFEQEHSLNDELEWLDSEGPVSPRLLERLTRSSAEFDFVLLFSARYHTAYHGARATAGRAVLVPTAEREASLGLQVFQPLFRGVRAIMYNSFEERRAITTLAGNQTVPGVVVGIGSRVPTTASAARARERWGLHDPFVLYVGRIDVNKGCGEMFEYFTSYLAGSERAVDLVLVGNAVMTVPDHPRIKRLGFVSDAEKFDLLAAAELLVMPSYFESLSMVALEAWALGRPVLANARCEVLVGQCLRSNAGLYYGDAEEFGAALDLLLDNRPLADSLGQNGRAFYARHYDWPVIESKYLTMLETLQRTSPTHTMEPLPGWLERRRRRLSPAARVLEAVPSGPVTDGAGIEVIAR</sequence>
<reference evidence="2" key="1">
    <citation type="journal article" date="2003" name="Mol. Microbiol.">
        <title>Acidobacteria form a coherent but highly diverse group within the bacterial domain: evidence from environmental genomics.</title>
        <authorList>
            <person name="Quaiser A."/>
            <person name="Ochsenreiter T."/>
            <person name="Lanz C."/>
            <person name="Schuster S.C."/>
            <person name="Treusch A.H."/>
            <person name="Eck J."/>
            <person name="Schleper C."/>
        </authorList>
    </citation>
    <scope>NUCLEOTIDE SEQUENCE</scope>
</reference>
<dbReference type="Gene3D" id="3.40.50.2000">
    <property type="entry name" value="Glycogen Phosphorylase B"/>
    <property type="match status" value="2"/>
</dbReference>
<accession>Q7X2W2</accession>
<evidence type="ECO:0000256" key="1">
    <source>
        <dbReference type="ARBA" id="ARBA00022679"/>
    </source>
</evidence>
<dbReference type="PANTHER" id="PTHR46401:SF2">
    <property type="entry name" value="GLYCOSYLTRANSFERASE WBBK-RELATED"/>
    <property type="match status" value="1"/>
</dbReference>
<proteinExistence type="predicted"/>
<dbReference type="EMBL" id="AY281356">
    <property type="protein sequence ID" value="AAP58602.1"/>
    <property type="molecule type" value="Genomic_DNA"/>
</dbReference>
<organism evidence="2">
    <name type="scientific">uncultured Acidobacteriota bacterium</name>
    <dbReference type="NCBI Taxonomy" id="171953"/>
    <lineage>
        <taxon>Bacteria</taxon>
        <taxon>Pseudomonadati</taxon>
        <taxon>Acidobacteriota</taxon>
        <taxon>environmental samples</taxon>
    </lineage>
</organism>